<dbReference type="EMBL" id="KB095858">
    <property type="protein sequence ID" value="ESO11073.1"/>
    <property type="molecule type" value="Genomic_DNA"/>
</dbReference>
<organism evidence="2 3">
    <name type="scientific">Helobdella robusta</name>
    <name type="common">Californian leech</name>
    <dbReference type="NCBI Taxonomy" id="6412"/>
    <lineage>
        <taxon>Eukaryota</taxon>
        <taxon>Metazoa</taxon>
        <taxon>Spiralia</taxon>
        <taxon>Lophotrochozoa</taxon>
        <taxon>Annelida</taxon>
        <taxon>Clitellata</taxon>
        <taxon>Hirudinea</taxon>
        <taxon>Rhynchobdellida</taxon>
        <taxon>Glossiphoniidae</taxon>
        <taxon>Helobdella</taxon>
    </lineage>
</organism>
<dbReference type="EnsemblMetazoa" id="HelroT167605">
    <property type="protein sequence ID" value="HelroP167605"/>
    <property type="gene ID" value="HelroG167605"/>
</dbReference>
<gene>
    <name evidence="2" type="primary">20201995</name>
    <name evidence="1" type="ORF">HELRODRAFT_167605</name>
</gene>
<evidence type="ECO:0000313" key="3">
    <source>
        <dbReference type="Proteomes" id="UP000015101"/>
    </source>
</evidence>
<reference evidence="1 3" key="2">
    <citation type="journal article" date="2013" name="Nature">
        <title>Insights into bilaterian evolution from three spiralian genomes.</title>
        <authorList>
            <person name="Simakov O."/>
            <person name="Marletaz F."/>
            <person name="Cho S.J."/>
            <person name="Edsinger-Gonzales E."/>
            <person name="Havlak P."/>
            <person name="Hellsten U."/>
            <person name="Kuo D.H."/>
            <person name="Larsson T."/>
            <person name="Lv J."/>
            <person name="Arendt D."/>
            <person name="Savage R."/>
            <person name="Osoegawa K."/>
            <person name="de Jong P."/>
            <person name="Grimwood J."/>
            <person name="Chapman J.A."/>
            <person name="Shapiro H."/>
            <person name="Aerts A."/>
            <person name="Otillar R.P."/>
            <person name="Terry A.Y."/>
            <person name="Boore J.L."/>
            <person name="Grigoriev I.V."/>
            <person name="Lindberg D.R."/>
            <person name="Seaver E.C."/>
            <person name="Weisblat D.A."/>
            <person name="Putnam N.H."/>
            <person name="Rokhsar D.S."/>
        </authorList>
    </citation>
    <scope>NUCLEOTIDE SEQUENCE</scope>
</reference>
<dbReference type="InParanoid" id="T1EZJ5"/>
<dbReference type="GeneID" id="20201995"/>
<proteinExistence type="predicted"/>
<evidence type="ECO:0000313" key="2">
    <source>
        <dbReference type="EnsemblMetazoa" id="HelroP167605"/>
    </source>
</evidence>
<keyword evidence="3" id="KW-1185">Reference proteome</keyword>
<dbReference type="AlphaFoldDB" id="T1EZJ5"/>
<dbReference type="RefSeq" id="XP_009011342.1">
    <property type="nucleotide sequence ID" value="XM_009013094.1"/>
</dbReference>
<evidence type="ECO:0000313" key="1">
    <source>
        <dbReference type="EMBL" id="ESO11073.1"/>
    </source>
</evidence>
<accession>T1EZJ5</accession>
<reference evidence="2" key="3">
    <citation type="submission" date="2015-06" db="UniProtKB">
        <authorList>
            <consortium name="EnsemblMetazoa"/>
        </authorList>
    </citation>
    <scope>IDENTIFICATION</scope>
</reference>
<dbReference type="Proteomes" id="UP000015101">
    <property type="component" value="Unassembled WGS sequence"/>
</dbReference>
<evidence type="ECO:0008006" key="4">
    <source>
        <dbReference type="Google" id="ProtNLM"/>
    </source>
</evidence>
<sequence length="101" mass="10934">MFHYVTSCHETNNPIGRFSFFGLLLHGDFKIVLAKVGRSGVGEFGNFCLDGGSSETIQLSISYPSIIHPNIKSSKFLVGTQGAGHVRWTTSGYVIGDVRGL</sequence>
<dbReference type="HOGENOM" id="CLU_2294645_0_0_1"/>
<dbReference type="CTD" id="20201995"/>
<name>T1EZJ5_HELRO</name>
<dbReference type="KEGG" id="hro:HELRODRAFT_167605"/>
<dbReference type="EMBL" id="AMQM01002818">
    <property type="status" value="NOT_ANNOTATED_CDS"/>
    <property type="molecule type" value="Genomic_DNA"/>
</dbReference>
<reference evidence="3" key="1">
    <citation type="submission" date="2012-12" db="EMBL/GenBank/DDBJ databases">
        <authorList>
            <person name="Hellsten U."/>
            <person name="Grimwood J."/>
            <person name="Chapman J.A."/>
            <person name="Shapiro H."/>
            <person name="Aerts A."/>
            <person name="Otillar R.P."/>
            <person name="Terry A.Y."/>
            <person name="Boore J.L."/>
            <person name="Simakov O."/>
            <person name="Marletaz F."/>
            <person name="Cho S.-J."/>
            <person name="Edsinger-Gonzales E."/>
            <person name="Havlak P."/>
            <person name="Kuo D.-H."/>
            <person name="Larsson T."/>
            <person name="Lv J."/>
            <person name="Arendt D."/>
            <person name="Savage R."/>
            <person name="Osoegawa K."/>
            <person name="de Jong P."/>
            <person name="Lindberg D.R."/>
            <person name="Seaver E.C."/>
            <person name="Weisblat D.A."/>
            <person name="Putnam N.H."/>
            <person name="Grigoriev I.V."/>
            <person name="Rokhsar D.S."/>
        </authorList>
    </citation>
    <scope>NUCLEOTIDE SEQUENCE</scope>
</reference>
<protein>
    <recommendedName>
        <fullName evidence="4">Jacalin-type lectin domain-containing protein</fullName>
    </recommendedName>
</protein>